<protein>
    <submittedName>
        <fullName evidence="3">Uncharacterized protein</fullName>
    </submittedName>
</protein>
<dbReference type="InterPro" id="IPR001563">
    <property type="entry name" value="Peptidase_S10"/>
</dbReference>
<dbReference type="Proteomes" id="UP001444071">
    <property type="component" value="Unassembled WGS sequence"/>
</dbReference>
<dbReference type="InterPro" id="IPR029058">
    <property type="entry name" value="AB_hydrolase_fold"/>
</dbReference>
<evidence type="ECO:0000313" key="3">
    <source>
        <dbReference type="EMBL" id="MEQ2265627.1"/>
    </source>
</evidence>
<gene>
    <name evidence="3" type="ORF">XENORESO_010192</name>
</gene>
<proteinExistence type="inferred from homology"/>
<dbReference type="Pfam" id="PF00450">
    <property type="entry name" value="Peptidase_S10"/>
    <property type="match status" value="1"/>
</dbReference>
<feature type="chain" id="PRO_5045963873" evidence="2">
    <location>
        <begin position="24"/>
        <end position="87"/>
    </location>
</feature>
<evidence type="ECO:0000256" key="1">
    <source>
        <dbReference type="ARBA" id="ARBA00009431"/>
    </source>
</evidence>
<comment type="caution">
    <text evidence="3">The sequence shown here is derived from an EMBL/GenBank/DDBJ whole genome shotgun (WGS) entry which is preliminary data.</text>
</comment>
<accession>A0ABV0WAW3</accession>
<sequence>MAQSTALFGVFFLLSVLVFKGFSSPPSGKEVWDYVEVRPGAHMFWWLYYSDSPSAQHQDLPLVMWLQVKKKSDQTEHLDGFLHFNQL</sequence>
<keyword evidence="2" id="KW-0732">Signal</keyword>
<reference evidence="3 4" key="1">
    <citation type="submission" date="2021-06" db="EMBL/GenBank/DDBJ databases">
        <authorList>
            <person name="Palmer J.M."/>
        </authorList>
    </citation>
    <scope>NUCLEOTIDE SEQUENCE [LARGE SCALE GENOMIC DNA]</scope>
    <source>
        <strain evidence="3 4">XR_2019</strain>
        <tissue evidence="3">Muscle</tissue>
    </source>
</reference>
<keyword evidence="4" id="KW-1185">Reference proteome</keyword>
<dbReference type="SUPFAM" id="SSF53474">
    <property type="entry name" value="alpha/beta-Hydrolases"/>
    <property type="match status" value="1"/>
</dbReference>
<name>A0ABV0WAW3_9TELE</name>
<evidence type="ECO:0000313" key="4">
    <source>
        <dbReference type="Proteomes" id="UP001444071"/>
    </source>
</evidence>
<feature type="signal peptide" evidence="2">
    <location>
        <begin position="1"/>
        <end position="23"/>
    </location>
</feature>
<organism evidence="3 4">
    <name type="scientific">Xenotaenia resolanae</name>
    <dbReference type="NCBI Taxonomy" id="208358"/>
    <lineage>
        <taxon>Eukaryota</taxon>
        <taxon>Metazoa</taxon>
        <taxon>Chordata</taxon>
        <taxon>Craniata</taxon>
        <taxon>Vertebrata</taxon>
        <taxon>Euteleostomi</taxon>
        <taxon>Actinopterygii</taxon>
        <taxon>Neopterygii</taxon>
        <taxon>Teleostei</taxon>
        <taxon>Neoteleostei</taxon>
        <taxon>Acanthomorphata</taxon>
        <taxon>Ovalentaria</taxon>
        <taxon>Atherinomorphae</taxon>
        <taxon>Cyprinodontiformes</taxon>
        <taxon>Goodeidae</taxon>
        <taxon>Xenotaenia</taxon>
    </lineage>
</organism>
<dbReference type="EMBL" id="JAHRIM010033187">
    <property type="protein sequence ID" value="MEQ2265627.1"/>
    <property type="molecule type" value="Genomic_DNA"/>
</dbReference>
<comment type="similarity">
    <text evidence="1">Belongs to the peptidase S10 family.</text>
</comment>
<dbReference type="Gene3D" id="3.40.50.1820">
    <property type="entry name" value="alpha/beta hydrolase"/>
    <property type="match status" value="1"/>
</dbReference>
<evidence type="ECO:0000256" key="2">
    <source>
        <dbReference type="SAM" id="SignalP"/>
    </source>
</evidence>